<evidence type="ECO:0000259" key="2">
    <source>
        <dbReference type="Pfam" id="PF00078"/>
    </source>
</evidence>
<sequence>MLRQNEKDIIDTVGKANVLSQQYESVFSDVDFKQYIDIRYYTNKTFRLPELPKSSHGPMIAINITTTGIVQQLQKTMSKRNAKEVETNAENQLHSSDTGIKGQTPQSAVELKKKELRSENNASFTQTNRPSNSCTCINQNQSSPDLYCLNIQTTGDSSNGNEIKSLRNTDDAKSFDPNSYDNSIGSTNSTTDDSKIKHGQENLNTPVNQHENNEIRCPDEQKEVLAKYYEHLATPHISNEYDKEYLQTCQLRYNIIKELAQNSKDSSVDFSENDILAAIQNLNSGKARDEHCLFAEHLKLAGTEITPVLKLVFNRIIKERRTPEHFKTGIITPVCKKGKDSSLLDSYIYRVITVSSILGKTFEHALLNTVIIKLENHSSQQFGFSHGLSPSMAALLILEAQMNSKQMKEILYLATLDTKKAFDVVNHDILVDKLFQRDIPLDIWETIYEMYHDLTSRIN</sequence>
<feature type="region of interest" description="Disordered" evidence="1">
    <location>
        <begin position="157"/>
        <end position="211"/>
    </location>
</feature>
<dbReference type="EMBL" id="CACVKT020007578">
    <property type="protein sequence ID" value="CAC5408632.1"/>
    <property type="molecule type" value="Genomic_DNA"/>
</dbReference>
<dbReference type="InterPro" id="IPR000477">
    <property type="entry name" value="RT_dom"/>
</dbReference>
<feature type="compositionally biased region" description="Basic and acidic residues" evidence="1">
    <location>
        <begin position="164"/>
        <end position="174"/>
    </location>
</feature>
<feature type="compositionally biased region" description="Polar residues" evidence="1">
    <location>
        <begin position="119"/>
        <end position="136"/>
    </location>
</feature>
<dbReference type="Pfam" id="PF00078">
    <property type="entry name" value="RVT_1"/>
    <property type="match status" value="1"/>
</dbReference>
<evidence type="ECO:0000313" key="3">
    <source>
        <dbReference type="EMBL" id="CAC5408632.1"/>
    </source>
</evidence>
<name>A0A6J8DM24_MYTCO</name>
<accession>A0A6J8DM24</accession>
<reference evidence="3 4" key="1">
    <citation type="submission" date="2020-06" db="EMBL/GenBank/DDBJ databases">
        <authorList>
            <person name="Li R."/>
            <person name="Bekaert M."/>
        </authorList>
    </citation>
    <scope>NUCLEOTIDE SEQUENCE [LARGE SCALE GENOMIC DNA]</scope>
    <source>
        <strain evidence="4">wild</strain>
    </source>
</reference>
<dbReference type="AlphaFoldDB" id="A0A6J8DM24"/>
<feature type="compositionally biased region" description="Polar residues" evidence="1">
    <location>
        <begin position="88"/>
        <end position="107"/>
    </location>
</feature>
<feature type="region of interest" description="Disordered" evidence="1">
    <location>
        <begin position="80"/>
        <end position="136"/>
    </location>
</feature>
<protein>
    <recommendedName>
        <fullName evidence="2">Reverse transcriptase domain-containing protein</fullName>
    </recommendedName>
</protein>
<evidence type="ECO:0000256" key="1">
    <source>
        <dbReference type="SAM" id="MobiDB-lite"/>
    </source>
</evidence>
<proteinExistence type="predicted"/>
<dbReference type="Proteomes" id="UP000507470">
    <property type="component" value="Unassembled WGS sequence"/>
</dbReference>
<evidence type="ECO:0000313" key="4">
    <source>
        <dbReference type="Proteomes" id="UP000507470"/>
    </source>
</evidence>
<organism evidence="3 4">
    <name type="scientific">Mytilus coruscus</name>
    <name type="common">Sea mussel</name>
    <dbReference type="NCBI Taxonomy" id="42192"/>
    <lineage>
        <taxon>Eukaryota</taxon>
        <taxon>Metazoa</taxon>
        <taxon>Spiralia</taxon>
        <taxon>Lophotrochozoa</taxon>
        <taxon>Mollusca</taxon>
        <taxon>Bivalvia</taxon>
        <taxon>Autobranchia</taxon>
        <taxon>Pteriomorphia</taxon>
        <taxon>Mytilida</taxon>
        <taxon>Mytiloidea</taxon>
        <taxon>Mytilidae</taxon>
        <taxon>Mytilinae</taxon>
        <taxon>Mytilus</taxon>
    </lineage>
</organism>
<feature type="compositionally biased region" description="Polar residues" evidence="1">
    <location>
        <begin position="176"/>
        <end position="191"/>
    </location>
</feature>
<feature type="domain" description="Reverse transcriptase" evidence="2">
    <location>
        <begin position="349"/>
        <end position="448"/>
    </location>
</feature>
<dbReference type="OrthoDB" id="6156484at2759"/>
<dbReference type="PANTHER" id="PTHR19446">
    <property type="entry name" value="REVERSE TRANSCRIPTASES"/>
    <property type="match status" value="1"/>
</dbReference>
<feature type="compositionally biased region" description="Polar residues" evidence="1">
    <location>
        <begin position="201"/>
        <end position="210"/>
    </location>
</feature>
<keyword evidence="4" id="KW-1185">Reference proteome</keyword>
<gene>
    <name evidence="3" type="ORF">MCOR_42001</name>
</gene>